<evidence type="ECO:0000259" key="2">
    <source>
        <dbReference type="Pfam" id="PF01855"/>
    </source>
</evidence>
<dbReference type="InterPro" id="IPR002880">
    <property type="entry name" value="Pyrv_Fd/Flavodoxin_OxRdtase_N"/>
</dbReference>
<gene>
    <name evidence="5" type="primary">LOC106818855</name>
</gene>
<dbReference type="SUPFAM" id="SSF52922">
    <property type="entry name" value="TK C-terminal domain-like"/>
    <property type="match status" value="1"/>
</dbReference>
<evidence type="ECO:0000256" key="1">
    <source>
        <dbReference type="ARBA" id="ARBA00023002"/>
    </source>
</evidence>
<dbReference type="InterPro" id="IPR029061">
    <property type="entry name" value="THDP-binding"/>
</dbReference>
<feature type="non-terminal residue" evidence="5">
    <location>
        <position position="366"/>
    </location>
</feature>
<dbReference type="InterPro" id="IPR033412">
    <property type="entry name" value="PFOR_II"/>
</dbReference>
<feature type="domain" description="Pyruvate:ferredoxin oxidoreductase core" evidence="3">
    <location>
        <begin position="178"/>
        <end position="262"/>
    </location>
</feature>
<keyword evidence="1" id="KW-0560">Oxidoreductase</keyword>
<dbReference type="PANTHER" id="PTHR32154">
    <property type="entry name" value="PYRUVATE-FLAVODOXIN OXIDOREDUCTASE-RELATED"/>
    <property type="match status" value="1"/>
</dbReference>
<dbReference type="CDD" id="cd07034">
    <property type="entry name" value="TPP_PYR_PFOR_IOR-alpha_like"/>
    <property type="match status" value="1"/>
</dbReference>
<keyword evidence="4" id="KW-1185">Reference proteome</keyword>
<sequence length="366" mass="40315">MIPNMYLLAGELMPTVLHVSARTVSKHALSIFNDHSDVMATRQTGFAMLCSSSVQDVMDQGLVAHLASLKSRIPFLHFFDGGRTSAEMSKIRPIQYEDMKTIFPYEALQKHVRAFALNPTNPMIRGTGQRPDIFFQATVAAHKYYEACPDIVEETMKEVESITGRKGGLFGYKGSPTAERIAVIMGSASKTMEEAVEYLNELGENVGVVKVNLYRPWSTRHFLAAVPPTARRIAVLDRTREDGASGMPLFLDVNVSFSDAGVDRLITGAQYGLASKEFTPAMCKAVFDNLNSENPRRQYVIGIEDDVTKSSLPYGEPITTVPEGTKQCVFWGLGSDGTVGASKTAIKTIGESPLTCYDYYRPKQNI</sequence>
<dbReference type="SUPFAM" id="SSF53323">
    <property type="entry name" value="Pyruvate-ferredoxin oxidoreductase, PFOR, domain III"/>
    <property type="match status" value="1"/>
</dbReference>
<dbReference type="InterPro" id="IPR002869">
    <property type="entry name" value="Pyrv_flavodox_OxRed_cen"/>
</dbReference>
<evidence type="ECO:0000259" key="3">
    <source>
        <dbReference type="Pfam" id="PF17147"/>
    </source>
</evidence>
<dbReference type="GeneID" id="106818855"/>
<dbReference type="Gene3D" id="3.40.50.970">
    <property type="match status" value="1"/>
</dbReference>
<protein>
    <submittedName>
        <fullName evidence="5">Pyruvate-flavodoxin oxidoreductase-like</fullName>
    </submittedName>
</protein>
<feature type="domain" description="Pyruvate flavodoxin/ferredoxin oxidoreductase pyrimidine binding" evidence="2">
    <location>
        <begin position="1"/>
        <end position="157"/>
    </location>
</feature>
<dbReference type="PANTHER" id="PTHR32154:SF0">
    <property type="entry name" value="PYRUVATE-FLAVODOXIN OXIDOREDUCTASE-RELATED"/>
    <property type="match status" value="1"/>
</dbReference>
<dbReference type="RefSeq" id="XP_014679013.1">
    <property type="nucleotide sequence ID" value="XM_014823527.1"/>
</dbReference>
<dbReference type="InterPro" id="IPR009014">
    <property type="entry name" value="Transketo_C/PFOR_II"/>
</dbReference>
<dbReference type="Pfam" id="PF17147">
    <property type="entry name" value="PFOR_II"/>
    <property type="match status" value="1"/>
</dbReference>
<dbReference type="SUPFAM" id="SSF52518">
    <property type="entry name" value="Thiamin diphosphate-binding fold (THDP-binding)"/>
    <property type="match status" value="1"/>
</dbReference>
<evidence type="ECO:0000313" key="4">
    <source>
        <dbReference type="Proteomes" id="UP000695022"/>
    </source>
</evidence>
<dbReference type="InterPro" id="IPR050722">
    <property type="entry name" value="Pyruvate:ferred/Flavod_OxRd"/>
</dbReference>
<evidence type="ECO:0000313" key="5">
    <source>
        <dbReference type="RefSeq" id="XP_014679013.1"/>
    </source>
</evidence>
<dbReference type="Proteomes" id="UP000695022">
    <property type="component" value="Unplaced"/>
</dbReference>
<name>A0ABM1F3J2_PRICU</name>
<proteinExistence type="predicted"/>
<reference evidence="5" key="1">
    <citation type="submission" date="2025-08" db="UniProtKB">
        <authorList>
            <consortium name="RefSeq"/>
        </authorList>
    </citation>
    <scope>IDENTIFICATION</scope>
</reference>
<accession>A0ABM1F3J2</accession>
<dbReference type="Gene3D" id="3.40.50.920">
    <property type="match status" value="1"/>
</dbReference>
<organism evidence="4 5">
    <name type="scientific">Priapulus caudatus</name>
    <name type="common">Priapulid worm</name>
    <dbReference type="NCBI Taxonomy" id="37621"/>
    <lineage>
        <taxon>Eukaryota</taxon>
        <taxon>Metazoa</taxon>
        <taxon>Ecdysozoa</taxon>
        <taxon>Scalidophora</taxon>
        <taxon>Priapulida</taxon>
        <taxon>Priapulimorpha</taxon>
        <taxon>Priapulimorphida</taxon>
        <taxon>Priapulidae</taxon>
        <taxon>Priapulus</taxon>
    </lineage>
</organism>
<dbReference type="Pfam" id="PF01855">
    <property type="entry name" value="POR_N"/>
    <property type="match status" value="1"/>
</dbReference>